<evidence type="ECO:0000313" key="3">
    <source>
        <dbReference type="Proteomes" id="UP000809273"/>
    </source>
</evidence>
<protein>
    <submittedName>
        <fullName evidence="2">Pentapeptide repeat-containing protein</fullName>
    </submittedName>
</protein>
<proteinExistence type="predicted"/>
<dbReference type="Gene3D" id="2.160.20.80">
    <property type="entry name" value="E3 ubiquitin-protein ligase SopA"/>
    <property type="match status" value="1"/>
</dbReference>
<feature type="transmembrane region" description="Helical" evidence="1">
    <location>
        <begin position="448"/>
        <end position="468"/>
    </location>
</feature>
<keyword evidence="1" id="KW-0812">Transmembrane</keyword>
<dbReference type="Proteomes" id="UP000809273">
    <property type="component" value="Unassembled WGS sequence"/>
</dbReference>
<dbReference type="InterPro" id="IPR001646">
    <property type="entry name" value="5peptide_repeat"/>
</dbReference>
<dbReference type="EMBL" id="JAFGIX010000018">
    <property type="protein sequence ID" value="MBN1572265.1"/>
    <property type="molecule type" value="Genomic_DNA"/>
</dbReference>
<reference evidence="2" key="2">
    <citation type="submission" date="2021-01" db="EMBL/GenBank/DDBJ databases">
        <authorList>
            <person name="Hahn C.R."/>
            <person name="Youssef N.H."/>
            <person name="Elshahed M."/>
        </authorList>
    </citation>
    <scope>NUCLEOTIDE SEQUENCE</scope>
    <source>
        <strain evidence="2">Zod_Metabat.24</strain>
    </source>
</reference>
<evidence type="ECO:0000313" key="2">
    <source>
        <dbReference type="EMBL" id="MBN1572265.1"/>
    </source>
</evidence>
<name>A0A9D8KDJ2_9DELT</name>
<evidence type="ECO:0000256" key="1">
    <source>
        <dbReference type="SAM" id="Phobius"/>
    </source>
</evidence>
<keyword evidence="1" id="KW-1133">Transmembrane helix</keyword>
<accession>A0A9D8KDJ2</accession>
<organism evidence="2 3">
    <name type="scientific">Candidatus Zymogenus saltonus</name>
    <dbReference type="NCBI Taxonomy" id="2844893"/>
    <lineage>
        <taxon>Bacteria</taxon>
        <taxon>Deltaproteobacteria</taxon>
        <taxon>Candidatus Zymogenia</taxon>
        <taxon>Candidatus Zymogeniales</taxon>
        <taxon>Candidatus Zymogenaceae</taxon>
        <taxon>Candidatus Zymogenus</taxon>
    </lineage>
</organism>
<gene>
    <name evidence="2" type="ORF">JW984_03610</name>
</gene>
<sequence length="478" mass="56230">MCDYKGIFGEDNKCPHPDYGPGKDGEKNFCIFHNDREDKDAEKFYQEFKKLYKSGKHYFRGFIFPESFDFRKLKEETGDLEFKEASFGGTKFSGVAYFAGATFSEETDFSKSTFSEETNFSVATFSGEADFEEATFSGKTDFGYAAFSERVSFGWASFLKTCKVIFKGKTFDDNSEVYFGNLNIEKEADLIFYRVDLNRLRFIKTDLRKINFVDVTWTGKKYGSSSYLGRLKLFDEKYQGKGWFIQSFQHLWYHFKFWLFILKEKVIKQKKENQSKAIFRNTYFKILTWLKISIPKEIEQEHYEVYRLYNQLIKNYEDTNRYHEAGDFFVGAMEMRRFGRFEKRSIRMLLGPYKWISLYGERPIRALCWLVGLILLLGLIYGNLIGVLPKNNTLRQVYQKGGIETIVDKYTGKGSYDNYVNGLNMSLNYLTFGKVETPHELRYTRYGFLLQAAEVVFGAVFLSLFILAMNRKFRRMKD</sequence>
<feature type="transmembrane region" description="Helical" evidence="1">
    <location>
        <begin position="366"/>
        <end position="388"/>
    </location>
</feature>
<dbReference type="Pfam" id="PF13576">
    <property type="entry name" value="Pentapeptide_3"/>
    <property type="match status" value="1"/>
</dbReference>
<dbReference type="AlphaFoldDB" id="A0A9D8KDJ2"/>
<dbReference type="SUPFAM" id="SSF141571">
    <property type="entry name" value="Pentapeptide repeat-like"/>
    <property type="match status" value="1"/>
</dbReference>
<keyword evidence="1" id="KW-0472">Membrane</keyword>
<reference evidence="2" key="1">
    <citation type="journal article" date="2021" name="Environ. Microbiol.">
        <title>Genomic characterization of three novel Desulfobacterota classes expand the metabolic and phylogenetic diversity of the phylum.</title>
        <authorList>
            <person name="Murphy C.L."/>
            <person name="Biggerstaff J."/>
            <person name="Eichhorn A."/>
            <person name="Ewing E."/>
            <person name="Shahan R."/>
            <person name="Soriano D."/>
            <person name="Stewart S."/>
            <person name="VanMol K."/>
            <person name="Walker R."/>
            <person name="Walters P."/>
            <person name="Elshahed M.S."/>
            <person name="Youssef N.H."/>
        </authorList>
    </citation>
    <scope>NUCLEOTIDE SEQUENCE</scope>
    <source>
        <strain evidence="2">Zod_Metabat.24</strain>
    </source>
</reference>
<comment type="caution">
    <text evidence="2">The sequence shown here is derived from an EMBL/GenBank/DDBJ whole genome shotgun (WGS) entry which is preliminary data.</text>
</comment>